<dbReference type="SUPFAM" id="SSF53335">
    <property type="entry name" value="S-adenosyl-L-methionine-dependent methyltransferases"/>
    <property type="match status" value="1"/>
</dbReference>
<accession>A0ABQ5YP91</accession>
<comment type="caution">
    <text evidence="3">The sequence shown here is derived from an EMBL/GenBank/DDBJ whole genome shotgun (WGS) entry which is preliminary data.</text>
</comment>
<organism evidence="3 4">
    <name type="scientific">Limnobacter litoralis</name>
    <dbReference type="NCBI Taxonomy" id="481366"/>
    <lineage>
        <taxon>Bacteria</taxon>
        <taxon>Pseudomonadati</taxon>
        <taxon>Pseudomonadota</taxon>
        <taxon>Betaproteobacteria</taxon>
        <taxon>Burkholderiales</taxon>
        <taxon>Burkholderiaceae</taxon>
        <taxon>Limnobacter</taxon>
    </lineage>
</organism>
<protein>
    <submittedName>
        <fullName evidence="3">Malonyl-[acyl-carrier protein] O-methyltransferase</fullName>
    </submittedName>
</protein>
<evidence type="ECO:0000313" key="4">
    <source>
        <dbReference type="Proteomes" id="UP001156664"/>
    </source>
</evidence>
<reference evidence="4" key="1">
    <citation type="journal article" date="2019" name="Int. J. Syst. Evol. Microbiol.">
        <title>The Global Catalogue of Microorganisms (GCM) 10K type strain sequencing project: providing services to taxonomists for standard genome sequencing and annotation.</title>
        <authorList>
            <consortium name="The Broad Institute Genomics Platform"/>
            <consortium name="The Broad Institute Genome Sequencing Center for Infectious Disease"/>
            <person name="Wu L."/>
            <person name="Ma J."/>
        </authorList>
    </citation>
    <scope>NUCLEOTIDE SEQUENCE [LARGE SCALE GENOMIC DNA]</scope>
    <source>
        <strain evidence="4">NBRC 105857</strain>
    </source>
</reference>
<evidence type="ECO:0000256" key="2">
    <source>
        <dbReference type="ARBA" id="ARBA00022679"/>
    </source>
</evidence>
<dbReference type="InterPro" id="IPR029063">
    <property type="entry name" value="SAM-dependent_MTases_sf"/>
</dbReference>
<keyword evidence="1" id="KW-0489">Methyltransferase</keyword>
<dbReference type="Gene3D" id="3.40.50.150">
    <property type="entry name" value="Vaccinia Virus protein VP39"/>
    <property type="match status" value="1"/>
</dbReference>
<gene>
    <name evidence="3" type="primary">bioC</name>
    <name evidence="3" type="ORF">GCM10007875_03400</name>
</gene>
<dbReference type="InterPro" id="IPR050602">
    <property type="entry name" value="Malonyl-ACP_OMT"/>
</dbReference>
<dbReference type="EMBL" id="BSOJ01000006">
    <property type="protein sequence ID" value="GLR25252.1"/>
    <property type="molecule type" value="Genomic_DNA"/>
</dbReference>
<keyword evidence="4" id="KW-1185">Reference proteome</keyword>
<dbReference type="PANTHER" id="PTHR13090">
    <property type="entry name" value="ARGININE-HYDROXYLASE NDUFAF5, MITOCHONDRIAL"/>
    <property type="match status" value="1"/>
</dbReference>
<dbReference type="Proteomes" id="UP001156664">
    <property type="component" value="Unassembled WGS sequence"/>
</dbReference>
<proteinExistence type="predicted"/>
<name>A0ABQ5YP91_9BURK</name>
<dbReference type="PANTHER" id="PTHR13090:SF1">
    <property type="entry name" value="ARGININE-HYDROXYLASE NDUFAF5, MITOCHONDRIAL"/>
    <property type="match status" value="1"/>
</dbReference>
<keyword evidence="2" id="KW-0808">Transferase</keyword>
<sequence length="298" mass="33301">MAQARSANALARQWGRRAGRAQPFILQEVESRMIARAQIMRPVEGGVLHHGWLHPASVSAVHNLFMDREMIALAPLPGVVALEVEAVSPVTALLNRFRNKPGKPQIKSHEWLNQAAFPVPAESIGMVWSPLWLHAHPEPEQCLQHWNESLKPEGGLFFSVFGPDTLRELAPFAALLGAELPQFPDMHDWGDLLGRQGFSDPVMEMERITLTYQTPQTLLADCRALFGNYLHNARPGLLGKRRHKAAMATLEDLRDPQNGRLNLTLELVYGHAWKVRKNMSPKEVTVPLSSIGGRKPLK</sequence>
<evidence type="ECO:0000256" key="1">
    <source>
        <dbReference type="ARBA" id="ARBA00022603"/>
    </source>
</evidence>
<evidence type="ECO:0000313" key="3">
    <source>
        <dbReference type="EMBL" id="GLR25252.1"/>
    </source>
</evidence>